<dbReference type="InterPro" id="IPR027843">
    <property type="entry name" value="DUF4440"/>
</dbReference>
<reference evidence="3 4" key="1">
    <citation type="submission" date="2015-01" db="EMBL/GenBank/DDBJ databases">
        <title>Rufibacter sp./DG31D/ whole genome sequencing.</title>
        <authorList>
            <person name="Kim M.K."/>
            <person name="Srinivasan S."/>
            <person name="Lee J.-J."/>
        </authorList>
    </citation>
    <scope>NUCLEOTIDE SEQUENCE [LARGE SCALE GENOMIC DNA]</scope>
    <source>
        <strain evidence="3 4">DG31D</strain>
    </source>
</reference>
<feature type="domain" description="DUF4440" evidence="2">
    <location>
        <begin position="31"/>
        <end position="148"/>
    </location>
</feature>
<sequence>MKKMLLTGCICLLWVTGFAQQREKDQTAINAQIDAMIADWNRHNFDKMETYTTPDFDWVNIVGMWWKGQKENRHGLETYHKTFFKNTPQTKTKTHIRFLTDDVALVHLLWGVGAFYPPDGIDNGHNKMGDDEELATLVMVKQKGKWLITAGHNIVIDPFAAKNNPVLYMSKE</sequence>
<dbReference type="NCBIfam" id="TIGR02246">
    <property type="entry name" value="SgcJ/EcaC family oxidoreductase"/>
    <property type="match status" value="1"/>
</dbReference>
<organism evidence="3 4">
    <name type="scientific">Rufibacter radiotolerans</name>
    <dbReference type="NCBI Taxonomy" id="1379910"/>
    <lineage>
        <taxon>Bacteria</taxon>
        <taxon>Pseudomonadati</taxon>
        <taxon>Bacteroidota</taxon>
        <taxon>Cytophagia</taxon>
        <taxon>Cytophagales</taxon>
        <taxon>Hymenobacteraceae</taxon>
        <taxon>Rufibacter</taxon>
    </lineage>
</organism>
<dbReference type="SUPFAM" id="SSF54427">
    <property type="entry name" value="NTF2-like"/>
    <property type="match status" value="1"/>
</dbReference>
<dbReference type="InterPro" id="IPR032710">
    <property type="entry name" value="NTF2-like_dom_sf"/>
</dbReference>
<dbReference type="OrthoDB" id="582586at2"/>
<evidence type="ECO:0000313" key="4">
    <source>
        <dbReference type="Proteomes" id="UP000036458"/>
    </source>
</evidence>
<dbReference type="EMBL" id="CP010777">
    <property type="protein sequence ID" value="AKQ47473.1"/>
    <property type="molecule type" value="Genomic_DNA"/>
</dbReference>
<dbReference type="STRING" id="1379910.TH63_03665"/>
<dbReference type="PATRIC" id="fig|1379910.4.peg.789"/>
<evidence type="ECO:0000256" key="1">
    <source>
        <dbReference type="SAM" id="SignalP"/>
    </source>
</evidence>
<dbReference type="Proteomes" id="UP000036458">
    <property type="component" value="Chromosome"/>
</dbReference>
<proteinExistence type="predicted"/>
<dbReference type="AlphaFoldDB" id="A0A0H4VQ72"/>
<gene>
    <name evidence="3" type="ORF">TH63_03665</name>
</gene>
<dbReference type="InterPro" id="IPR011944">
    <property type="entry name" value="Steroid_delta5-4_isomerase"/>
</dbReference>
<dbReference type="Pfam" id="PF14534">
    <property type="entry name" value="DUF4440"/>
    <property type="match status" value="1"/>
</dbReference>
<dbReference type="RefSeq" id="WP_076606594.1">
    <property type="nucleotide sequence ID" value="NZ_CP010777.1"/>
</dbReference>
<accession>A0A0H4VQ72</accession>
<keyword evidence="4" id="KW-1185">Reference proteome</keyword>
<feature type="signal peptide" evidence="1">
    <location>
        <begin position="1"/>
        <end position="19"/>
    </location>
</feature>
<dbReference type="Gene3D" id="3.10.450.50">
    <property type="match status" value="1"/>
</dbReference>
<feature type="chain" id="PRO_5005211056" description="DUF4440 domain-containing protein" evidence="1">
    <location>
        <begin position="20"/>
        <end position="172"/>
    </location>
</feature>
<evidence type="ECO:0000259" key="2">
    <source>
        <dbReference type="Pfam" id="PF14534"/>
    </source>
</evidence>
<protein>
    <recommendedName>
        <fullName evidence="2">DUF4440 domain-containing protein</fullName>
    </recommendedName>
</protein>
<name>A0A0H4VQ72_9BACT</name>
<dbReference type="KEGG" id="ruf:TH63_03665"/>
<evidence type="ECO:0000313" key="3">
    <source>
        <dbReference type="EMBL" id="AKQ47473.1"/>
    </source>
</evidence>
<keyword evidence="1" id="KW-0732">Signal</keyword>